<comment type="caution">
    <text evidence="1">The sequence shown here is derived from an EMBL/GenBank/DDBJ whole genome shotgun (WGS) entry which is preliminary data.</text>
</comment>
<sequence>MKDPKEYKELLTLFKAGLASGLISKEEVTTWADKIILKDEEPDIFFIELSLVNSNNDCISYLGNFLKSDSLANGKAILGLLYKRLVEGEELERIVRTMYNL</sequence>
<keyword evidence="4" id="KW-1185">Reference proteome</keyword>
<reference evidence="2 4" key="3">
    <citation type="submission" date="2024-08" db="EMBL/GenBank/DDBJ databases">
        <authorList>
            <person name="Wei W."/>
        </authorList>
    </citation>
    <scope>NUCLEOTIDE SEQUENCE [LARGE SCALE GENOMIC DNA]</scope>
    <source>
        <strain evidence="2 4">XU2</strain>
    </source>
</reference>
<organism evidence="1 3">
    <name type="scientific">Rufibacter glacialis</name>
    <dbReference type="NCBI Taxonomy" id="1259555"/>
    <lineage>
        <taxon>Bacteria</taxon>
        <taxon>Pseudomonadati</taxon>
        <taxon>Bacteroidota</taxon>
        <taxon>Cytophagia</taxon>
        <taxon>Cytophagales</taxon>
        <taxon>Hymenobacteraceae</taxon>
        <taxon>Rufibacter</taxon>
    </lineage>
</organism>
<dbReference type="EMBL" id="VKKZ01000004">
    <property type="protein sequence ID" value="KAA6438016.1"/>
    <property type="molecule type" value="Genomic_DNA"/>
</dbReference>
<reference evidence="1 3" key="1">
    <citation type="submission" date="2019-07" db="EMBL/GenBank/DDBJ databases">
        <authorList>
            <person name="Qu J.-H."/>
        </authorList>
    </citation>
    <scope>NUCLEOTIDE SEQUENCE [LARGE SCALE GENOMIC DNA]</scope>
    <source>
        <strain evidence="1 3">MDT1-10-3</strain>
    </source>
</reference>
<name>A0A5M8QTR7_9BACT</name>
<dbReference type="Proteomes" id="UP000323866">
    <property type="component" value="Unassembled WGS sequence"/>
</dbReference>
<proteinExistence type="predicted"/>
<evidence type="ECO:0000313" key="1">
    <source>
        <dbReference type="EMBL" id="KAA6438016.1"/>
    </source>
</evidence>
<dbReference type="RefSeq" id="WP_149096726.1">
    <property type="nucleotide sequence ID" value="NZ_BMMG01000014.1"/>
</dbReference>
<evidence type="ECO:0000313" key="3">
    <source>
        <dbReference type="Proteomes" id="UP000323866"/>
    </source>
</evidence>
<dbReference type="AlphaFoldDB" id="A0A5M8QTR7"/>
<protein>
    <submittedName>
        <fullName evidence="1">Uncharacterized protein</fullName>
    </submittedName>
</protein>
<accession>A0A5M8QTR7</accession>
<dbReference type="EMBL" id="JBGOGF010000021">
    <property type="protein sequence ID" value="MFA1773822.1"/>
    <property type="molecule type" value="Genomic_DNA"/>
</dbReference>
<reference evidence="1 3" key="2">
    <citation type="submission" date="2019-09" db="EMBL/GenBank/DDBJ databases">
        <title>A bacterium isolated from glacier soil.</title>
        <authorList>
            <person name="Liu Q."/>
        </authorList>
    </citation>
    <scope>NUCLEOTIDE SEQUENCE [LARGE SCALE GENOMIC DNA]</scope>
    <source>
        <strain evidence="1 3">MDT1-10-3</strain>
    </source>
</reference>
<evidence type="ECO:0000313" key="4">
    <source>
        <dbReference type="Proteomes" id="UP001570846"/>
    </source>
</evidence>
<dbReference type="Proteomes" id="UP001570846">
    <property type="component" value="Unassembled WGS sequence"/>
</dbReference>
<gene>
    <name evidence="2" type="ORF">ACD591_21185</name>
    <name evidence="1" type="ORF">FOE74_00855</name>
</gene>
<dbReference type="OrthoDB" id="878460at2"/>
<evidence type="ECO:0000313" key="2">
    <source>
        <dbReference type="EMBL" id="MFA1773822.1"/>
    </source>
</evidence>